<dbReference type="AlphaFoldDB" id="I0K9F9"/>
<dbReference type="InterPro" id="IPR002810">
    <property type="entry name" value="NfeD-like_C"/>
</dbReference>
<evidence type="ECO:0000313" key="7">
    <source>
        <dbReference type="EMBL" id="CCH00762.1"/>
    </source>
</evidence>
<dbReference type="InterPro" id="IPR012340">
    <property type="entry name" value="NA-bd_OB-fold"/>
</dbReference>
<evidence type="ECO:0000256" key="1">
    <source>
        <dbReference type="ARBA" id="ARBA00004141"/>
    </source>
</evidence>
<dbReference type="Pfam" id="PF01957">
    <property type="entry name" value="NfeD"/>
    <property type="match status" value="1"/>
</dbReference>
<dbReference type="OrthoDB" id="962644at2"/>
<dbReference type="EMBL" id="HE796683">
    <property type="protein sequence ID" value="CCH00762.1"/>
    <property type="molecule type" value="Genomic_DNA"/>
</dbReference>
<sequence>MSTFLTLHPALAWATLAAILLIAEVANNSFVFAFFSVGAALVALLTGLSVLGGIDSQLLVFALVSVGAMLVFRQRLQGLFAGSKQNEYVEFIGDRVTVTQTIPPQGLGRVQYRGTEWSARTETGKTHRPGEGTTIRRVEGIVLVVE</sequence>
<dbReference type="eggNOG" id="COG1585">
    <property type="taxonomic scope" value="Bacteria"/>
</dbReference>
<dbReference type="Proteomes" id="UP000011058">
    <property type="component" value="Chromosome"/>
</dbReference>
<dbReference type="HOGENOM" id="CLU_116732_1_2_10"/>
<protein>
    <recommendedName>
        <fullName evidence="6">NfeD-like C-terminal domain-containing protein</fullName>
    </recommendedName>
</protein>
<dbReference type="GO" id="GO:0005886">
    <property type="term" value="C:plasma membrane"/>
    <property type="evidence" value="ECO:0007669"/>
    <property type="project" value="TreeGrafter"/>
</dbReference>
<dbReference type="STRING" id="1166018.FAES_2753"/>
<evidence type="ECO:0000256" key="2">
    <source>
        <dbReference type="ARBA" id="ARBA00022692"/>
    </source>
</evidence>
<feature type="domain" description="NfeD-like C-terminal" evidence="6">
    <location>
        <begin position="90"/>
        <end position="146"/>
    </location>
</feature>
<dbReference type="PANTHER" id="PTHR33507:SF3">
    <property type="entry name" value="INNER MEMBRANE PROTEIN YBBJ"/>
    <property type="match status" value="1"/>
</dbReference>
<proteinExistence type="predicted"/>
<evidence type="ECO:0000256" key="5">
    <source>
        <dbReference type="SAM" id="Phobius"/>
    </source>
</evidence>
<feature type="transmembrane region" description="Helical" evidence="5">
    <location>
        <begin position="6"/>
        <end position="23"/>
    </location>
</feature>
<evidence type="ECO:0000256" key="3">
    <source>
        <dbReference type="ARBA" id="ARBA00022989"/>
    </source>
</evidence>
<organism evidence="7 8">
    <name type="scientific">Fibrella aestuarina BUZ 2</name>
    <dbReference type="NCBI Taxonomy" id="1166018"/>
    <lineage>
        <taxon>Bacteria</taxon>
        <taxon>Pseudomonadati</taxon>
        <taxon>Bacteroidota</taxon>
        <taxon>Cytophagia</taxon>
        <taxon>Cytophagales</taxon>
        <taxon>Spirosomataceae</taxon>
        <taxon>Fibrella</taxon>
    </lineage>
</organism>
<dbReference type="PANTHER" id="PTHR33507">
    <property type="entry name" value="INNER MEMBRANE PROTEIN YBBJ"/>
    <property type="match status" value="1"/>
</dbReference>
<dbReference type="Gene3D" id="2.40.50.140">
    <property type="entry name" value="Nucleic acid-binding proteins"/>
    <property type="match status" value="1"/>
</dbReference>
<feature type="transmembrane region" description="Helical" evidence="5">
    <location>
        <begin position="30"/>
        <end position="52"/>
    </location>
</feature>
<gene>
    <name evidence="7" type="ORF">FAES_2753</name>
</gene>
<comment type="subcellular location">
    <subcellularLocation>
        <location evidence="1">Membrane</location>
        <topology evidence="1">Multi-pass membrane protein</topology>
    </subcellularLocation>
</comment>
<dbReference type="KEGG" id="fae:FAES_2753"/>
<keyword evidence="8" id="KW-1185">Reference proteome</keyword>
<dbReference type="InterPro" id="IPR052165">
    <property type="entry name" value="Membrane_assoc_protease"/>
</dbReference>
<reference evidence="7 8" key="1">
    <citation type="journal article" date="2012" name="J. Bacteriol.">
        <title>Genome Sequence of Fibrella aestuarina BUZ 2T, a Filamentous Marine Bacterium.</title>
        <authorList>
            <person name="Filippini M."/>
            <person name="Qi W."/>
            <person name="Blom J."/>
            <person name="Goesmann A."/>
            <person name="Smits T.H."/>
            <person name="Bagheri H.C."/>
        </authorList>
    </citation>
    <scope>NUCLEOTIDE SEQUENCE [LARGE SCALE GENOMIC DNA]</scope>
    <source>
        <strain evidence="8">BUZ 2T</strain>
    </source>
</reference>
<name>I0K9F9_9BACT</name>
<evidence type="ECO:0000259" key="6">
    <source>
        <dbReference type="Pfam" id="PF01957"/>
    </source>
</evidence>
<keyword evidence="4 5" id="KW-0472">Membrane</keyword>
<keyword evidence="3 5" id="KW-1133">Transmembrane helix</keyword>
<accession>I0K9F9</accession>
<evidence type="ECO:0000256" key="4">
    <source>
        <dbReference type="ARBA" id="ARBA00023136"/>
    </source>
</evidence>
<dbReference type="RefSeq" id="WP_015331861.1">
    <property type="nucleotide sequence ID" value="NC_020054.1"/>
</dbReference>
<evidence type="ECO:0000313" key="8">
    <source>
        <dbReference type="Proteomes" id="UP000011058"/>
    </source>
</evidence>
<keyword evidence="2 5" id="KW-0812">Transmembrane</keyword>